<dbReference type="GO" id="GO:0022857">
    <property type="term" value="F:transmembrane transporter activity"/>
    <property type="evidence" value="ECO:0007669"/>
    <property type="project" value="InterPro"/>
</dbReference>
<evidence type="ECO:0000256" key="5">
    <source>
        <dbReference type="ARBA" id="ARBA00023136"/>
    </source>
</evidence>
<evidence type="ECO:0000256" key="1">
    <source>
        <dbReference type="ARBA" id="ARBA00004141"/>
    </source>
</evidence>
<feature type="transmembrane region" description="Helical" evidence="7">
    <location>
        <begin position="535"/>
        <end position="554"/>
    </location>
</feature>
<dbReference type="GeneID" id="28737375"/>
<feature type="transmembrane region" description="Helical" evidence="7">
    <location>
        <begin position="441"/>
        <end position="467"/>
    </location>
</feature>
<evidence type="ECO:0000313" key="9">
    <source>
        <dbReference type="EMBL" id="KPI42072.1"/>
    </source>
</evidence>
<dbReference type="RefSeq" id="XP_018002035.1">
    <property type="nucleotide sequence ID" value="XM_018145495.1"/>
</dbReference>
<comment type="subcellular location">
    <subcellularLocation>
        <location evidence="1">Membrane</location>
        <topology evidence="1">Multi-pass membrane protein</topology>
    </subcellularLocation>
</comment>
<feature type="transmembrane region" description="Helical" evidence="7">
    <location>
        <begin position="47"/>
        <end position="65"/>
    </location>
</feature>
<feature type="transmembrane region" description="Helical" evidence="7">
    <location>
        <begin position="314"/>
        <end position="331"/>
    </location>
</feature>
<sequence>MAAVTDSKVISEHDERESSHSTDAEKTAVGIDRDTVNGSDDKVTLKTWAVVTVLAASYGISFWPVPFFSTIQNEMSVSFGSSPAMGSWLTSVYSIGGTIAFMVFGANSDLFGRRNFIILGNILMVVASIIAGTSHHIGQSIVAHVMFGVGGGACQMAAFALPELLPNKWRHAAVVMADALIYFDVIVGPVAARIAWKSGAWRWGYWGITVAQGISLIVLALFYYPPKHPKGIAWGEALRHLDYVGMISFTAAAALSLSGIVYVQLAPANSPIVIGLLVSGFASLVFFALWETFAPLKMPLAPTRLFTANKGRSLTAPFIAAFVVTMFYYGNNITVPTMIAVYWTGPTTAPSTTYGLATVQGFGIFTGAMILTLGGKKFGHWKLQMLIPITLMTLFGALLGVVKPENEAMGVAFAFISSAAYGYAQYLSIAYVQFGADQTELGIAGGLAGVARYAGGAVAVTLFLTILSTVQASYASTHVIAAAEAAGASPATAAAVLAALPLGTAALEKVSGLTLTIAEAAGGAFVDSYVHGVRAVALSSLGFGILAIIACLFLEDIGPKMTPKIEVFLENDVQAEKNKFH</sequence>
<evidence type="ECO:0000256" key="7">
    <source>
        <dbReference type="SAM" id="Phobius"/>
    </source>
</evidence>
<protein>
    <recommendedName>
        <fullName evidence="8">Major facilitator superfamily (MFS) profile domain-containing protein</fullName>
    </recommendedName>
</protein>
<evidence type="ECO:0000259" key="8">
    <source>
        <dbReference type="PROSITE" id="PS50850"/>
    </source>
</evidence>
<evidence type="ECO:0000256" key="2">
    <source>
        <dbReference type="ARBA" id="ARBA00022448"/>
    </source>
</evidence>
<gene>
    <name evidence="9" type="ORF">AB675_5293</name>
</gene>
<feature type="transmembrane region" description="Helical" evidence="7">
    <location>
        <begin position="351"/>
        <end position="373"/>
    </location>
</feature>
<proteinExistence type="predicted"/>
<keyword evidence="4 7" id="KW-1133">Transmembrane helix</keyword>
<reference evidence="9 10" key="1">
    <citation type="submission" date="2015-06" db="EMBL/GenBank/DDBJ databases">
        <title>Draft genome of the ant-associated black yeast Phialophora attae CBS 131958.</title>
        <authorList>
            <person name="Moreno L.F."/>
            <person name="Stielow B.J."/>
            <person name="de Hoog S."/>
            <person name="Vicente V.A."/>
            <person name="Weiss V.A."/>
            <person name="de Vries M."/>
            <person name="Cruz L.M."/>
            <person name="Souza E.M."/>
        </authorList>
    </citation>
    <scope>NUCLEOTIDE SEQUENCE [LARGE SCALE GENOMIC DNA]</scope>
    <source>
        <strain evidence="9 10">CBS 131958</strain>
    </source>
</reference>
<evidence type="ECO:0000256" key="6">
    <source>
        <dbReference type="SAM" id="MobiDB-lite"/>
    </source>
</evidence>
<feature type="transmembrane region" description="Helical" evidence="7">
    <location>
        <begin position="116"/>
        <end position="135"/>
    </location>
</feature>
<comment type="caution">
    <text evidence="9">The sequence shown here is derived from an EMBL/GenBank/DDBJ whole genome shotgun (WGS) entry which is preliminary data.</text>
</comment>
<feature type="transmembrane region" description="Helical" evidence="7">
    <location>
        <begin position="203"/>
        <end position="224"/>
    </location>
</feature>
<evidence type="ECO:0000256" key="4">
    <source>
        <dbReference type="ARBA" id="ARBA00022989"/>
    </source>
</evidence>
<evidence type="ECO:0000256" key="3">
    <source>
        <dbReference type="ARBA" id="ARBA00022692"/>
    </source>
</evidence>
<dbReference type="SUPFAM" id="SSF103473">
    <property type="entry name" value="MFS general substrate transporter"/>
    <property type="match status" value="1"/>
</dbReference>
<dbReference type="AlphaFoldDB" id="A0A0N1HT56"/>
<feature type="transmembrane region" description="Helical" evidence="7">
    <location>
        <begin position="272"/>
        <end position="293"/>
    </location>
</feature>
<feature type="transmembrane region" description="Helical" evidence="7">
    <location>
        <begin position="173"/>
        <end position="191"/>
    </location>
</feature>
<keyword evidence="2" id="KW-0813">Transport</keyword>
<dbReference type="PANTHER" id="PTHR23501:SF195">
    <property type="entry name" value="PEP5"/>
    <property type="match status" value="1"/>
</dbReference>
<feature type="transmembrane region" description="Helical" evidence="7">
    <location>
        <begin position="244"/>
        <end position="266"/>
    </location>
</feature>
<keyword evidence="3 7" id="KW-0812">Transmembrane</keyword>
<dbReference type="PANTHER" id="PTHR23501">
    <property type="entry name" value="MAJOR FACILITATOR SUPERFAMILY"/>
    <property type="match status" value="1"/>
</dbReference>
<dbReference type="EMBL" id="LFJN01000008">
    <property type="protein sequence ID" value="KPI42072.1"/>
    <property type="molecule type" value="Genomic_DNA"/>
</dbReference>
<feature type="transmembrane region" description="Helical" evidence="7">
    <location>
        <begin position="85"/>
        <end position="104"/>
    </location>
</feature>
<dbReference type="Pfam" id="PF06609">
    <property type="entry name" value="TRI12"/>
    <property type="match status" value="1"/>
</dbReference>
<dbReference type="OrthoDB" id="4139357at2759"/>
<keyword evidence="10" id="KW-1185">Reference proteome</keyword>
<dbReference type="GO" id="GO:0005886">
    <property type="term" value="C:plasma membrane"/>
    <property type="evidence" value="ECO:0007669"/>
    <property type="project" value="TreeGrafter"/>
</dbReference>
<dbReference type="PROSITE" id="PS50850">
    <property type="entry name" value="MFS"/>
    <property type="match status" value="1"/>
</dbReference>
<organism evidence="9 10">
    <name type="scientific">Cyphellophora attinorum</name>
    <dbReference type="NCBI Taxonomy" id="1664694"/>
    <lineage>
        <taxon>Eukaryota</taxon>
        <taxon>Fungi</taxon>
        <taxon>Dikarya</taxon>
        <taxon>Ascomycota</taxon>
        <taxon>Pezizomycotina</taxon>
        <taxon>Eurotiomycetes</taxon>
        <taxon>Chaetothyriomycetidae</taxon>
        <taxon>Chaetothyriales</taxon>
        <taxon>Cyphellophoraceae</taxon>
        <taxon>Cyphellophora</taxon>
    </lineage>
</organism>
<accession>A0A0N1HT56</accession>
<feature type="region of interest" description="Disordered" evidence="6">
    <location>
        <begin position="1"/>
        <end position="33"/>
    </location>
</feature>
<keyword evidence="5 7" id="KW-0472">Membrane</keyword>
<dbReference type="InterPro" id="IPR020846">
    <property type="entry name" value="MFS_dom"/>
</dbReference>
<feature type="domain" description="Major facilitator superfamily (MFS) profile" evidence="8">
    <location>
        <begin position="50"/>
        <end position="511"/>
    </location>
</feature>
<dbReference type="Proteomes" id="UP000038010">
    <property type="component" value="Unassembled WGS sequence"/>
</dbReference>
<name>A0A0N1HT56_9EURO</name>
<dbReference type="Gene3D" id="1.20.1250.20">
    <property type="entry name" value="MFS general substrate transporter like domains"/>
    <property type="match status" value="2"/>
</dbReference>
<dbReference type="InterPro" id="IPR036259">
    <property type="entry name" value="MFS_trans_sf"/>
</dbReference>
<feature type="transmembrane region" description="Helical" evidence="7">
    <location>
        <begin position="385"/>
        <end position="402"/>
    </location>
</feature>
<evidence type="ECO:0000313" key="10">
    <source>
        <dbReference type="Proteomes" id="UP000038010"/>
    </source>
</evidence>
<dbReference type="InterPro" id="IPR010573">
    <property type="entry name" value="MFS_Str1/Tri12-like"/>
</dbReference>
<feature type="transmembrane region" description="Helical" evidence="7">
    <location>
        <begin position="408"/>
        <end position="429"/>
    </location>
</feature>
<dbReference type="VEuPathDB" id="FungiDB:AB675_5293"/>
<feature type="compositionally biased region" description="Basic and acidic residues" evidence="6">
    <location>
        <begin position="9"/>
        <end position="33"/>
    </location>
</feature>